<dbReference type="Pfam" id="PF05930">
    <property type="entry name" value="Phage_AlpA"/>
    <property type="match status" value="1"/>
</dbReference>
<dbReference type="PANTHER" id="PTHR36154">
    <property type="entry name" value="DNA-BINDING TRANSCRIPTIONAL ACTIVATOR ALPA"/>
    <property type="match status" value="1"/>
</dbReference>
<name>A0AAW4TSJ3_9BURK</name>
<dbReference type="InterPro" id="IPR010260">
    <property type="entry name" value="AlpA"/>
</dbReference>
<dbReference type="AlphaFoldDB" id="A0AAW4TSJ3"/>
<dbReference type="EMBL" id="JAIZTC010000014">
    <property type="protein sequence ID" value="MCA8383694.1"/>
    <property type="molecule type" value="Genomic_DNA"/>
</dbReference>
<evidence type="ECO:0000313" key="2">
    <source>
        <dbReference type="Proteomes" id="UP001199070"/>
    </source>
</evidence>
<sequence>MENTSSPSIRVVRMHGLLCRVGLSKSEIYRRIQAGTFPKPIPLGARAVGWLESDVNTWIDTQAKRGLA</sequence>
<accession>A0AAW4TSJ3</accession>
<organism evidence="1 2">
    <name type="scientific">Burkholderia cenocepacia</name>
    <dbReference type="NCBI Taxonomy" id="95486"/>
    <lineage>
        <taxon>Bacteria</taxon>
        <taxon>Pseudomonadati</taxon>
        <taxon>Pseudomonadota</taxon>
        <taxon>Betaproteobacteria</taxon>
        <taxon>Burkholderiales</taxon>
        <taxon>Burkholderiaceae</taxon>
        <taxon>Burkholderia</taxon>
        <taxon>Burkholderia cepacia complex</taxon>
    </lineage>
</organism>
<gene>
    <name evidence="1" type="ORF">LGN22_32770</name>
</gene>
<dbReference type="PANTHER" id="PTHR36154:SF1">
    <property type="entry name" value="DNA-BINDING TRANSCRIPTIONAL ACTIVATOR ALPA"/>
    <property type="match status" value="1"/>
</dbReference>
<protein>
    <submittedName>
        <fullName evidence="1">AlpA family phage regulatory protein</fullName>
    </submittedName>
</protein>
<dbReference type="Gene3D" id="1.10.238.160">
    <property type="match status" value="1"/>
</dbReference>
<reference evidence="1" key="1">
    <citation type="submission" date="2023-08" db="EMBL/GenBank/DDBJ databases">
        <title>A collection of bacterial strains from the Burkholderia cepacia Research Laboratory and Repository.</title>
        <authorList>
            <person name="Lipuma J."/>
            <person name="Spilker T."/>
        </authorList>
    </citation>
    <scope>NUCLEOTIDE SEQUENCE</scope>
    <source>
        <strain evidence="1">AU0862</strain>
    </source>
</reference>
<dbReference type="InterPro" id="IPR052931">
    <property type="entry name" value="Prophage_regulatory_activator"/>
</dbReference>
<proteinExistence type="predicted"/>
<dbReference type="Proteomes" id="UP001199070">
    <property type="component" value="Unassembled WGS sequence"/>
</dbReference>
<comment type="caution">
    <text evidence="1">The sequence shown here is derived from an EMBL/GenBank/DDBJ whole genome shotgun (WGS) entry which is preliminary data.</text>
</comment>
<evidence type="ECO:0000313" key="1">
    <source>
        <dbReference type="EMBL" id="MCA8383694.1"/>
    </source>
</evidence>
<dbReference type="RefSeq" id="WP_226136243.1">
    <property type="nucleotide sequence ID" value="NZ_JAIZTC010000014.1"/>
</dbReference>